<evidence type="ECO:0000313" key="10">
    <source>
        <dbReference type="EMBL" id="SCG80048.1"/>
    </source>
</evidence>
<accession>A0A1C5KBB7</accession>
<feature type="compositionally biased region" description="Polar residues" evidence="8">
    <location>
        <begin position="58"/>
        <end position="79"/>
    </location>
</feature>
<feature type="compositionally biased region" description="Basic and acidic residues" evidence="8">
    <location>
        <begin position="1"/>
        <end position="17"/>
    </location>
</feature>
<dbReference type="AlphaFoldDB" id="A0A1C5KBB7"/>
<dbReference type="PANTHER" id="PTHR21716:SF53">
    <property type="entry name" value="PERMEASE PERM-RELATED"/>
    <property type="match status" value="1"/>
</dbReference>
<keyword evidence="11" id="KW-1185">Reference proteome</keyword>
<dbReference type="Pfam" id="PF01594">
    <property type="entry name" value="AI-2E_transport"/>
    <property type="match status" value="1"/>
</dbReference>
<feature type="transmembrane region" description="Helical" evidence="9">
    <location>
        <begin position="328"/>
        <end position="350"/>
    </location>
</feature>
<evidence type="ECO:0000256" key="7">
    <source>
        <dbReference type="ARBA" id="ARBA00023136"/>
    </source>
</evidence>
<feature type="transmembrane region" description="Helical" evidence="9">
    <location>
        <begin position="389"/>
        <end position="417"/>
    </location>
</feature>
<evidence type="ECO:0000256" key="4">
    <source>
        <dbReference type="ARBA" id="ARBA00022475"/>
    </source>
</evidence>
<evidence type="ECO:0000256" key="3">
    <source>
        <dbReference type="ARBA" id="ARBA00022448"/>
    </source>
</evidence>
<feature type="region of interest" description="Disordered" evidence="8">
    <location>
        <begin position="1"/>
        <end position="136"/>
    </location>
</feature>
<dbReference type="PANTHER" id="PTHR21716">
    <property type="entry name" value="TRANSMEMBRANE PROTEIN"/>
    <property type="match status" value="1"/>
</dbReference>
<dbReference type="GO" id="GO:0005886">
    <property type="term" value="C:plasma membrane"/>
    <property type="evidence" value="ECO:0007669"/>
    <property type="project" value="UniProtKB-SubCell"/>
</dbReference>
<feature type="transmembrane region" description="Helical" evidence="9">
    <location>
        <begin position="356"/>
        <end position="377"/>
    </location>
</feature>
<feature type="transmembrane region" description="Helical" evidence="9">
    <location>
        <begin position="285"/>
        <end position="307"/>
    </location>
</feature>
<proteinExistence type="inferred from homology"/>
<comment type="subcellular location">
    <subcellularLocation>
        <location evidence="1">Cell membrane</location>
        <topology evidence="1">Multi-pass membrane protein</topology>
    </subcellularLocation>
</comment>
<evidence type="ECO:0000256" key="6">
    <source>
        <dbReference type="ARBA" id="ARBA00022989"/>
    </source>
</evidence>
<evidence type="ECO:0000313" key="11">
    <source>
        <dbReference type="Proteomes" id="UP000198226"/>
    </source>
</evidence>
<feature type="transmembrane region" description="Helical" evidence="9">
    <location>
        <begin position="202"/>
        <end position="223"/>
    </location>
</feature>
<dbReference type="InterPro" id="IPR002549">
    <property type="entry name" value="AI-2E-like"/>
</dbReference>
<keyword evidence="5 9" id="KW-0812">Transmembrane</keyword>
<keyword evidence="7 9" id="KW-0472">Membrane</keyword>
<dbReference type="EMBL" id="LT607752">
    <property type="protein sequence ID" value="SCG80048.1"/>
    <property type="molecule type" value="Genomic_DNA"/>
</dbReference>
<gene>
    <name evidence="10" type="ORF">GA0070623_4874</name>
</gene>
<evidence type="ECO:0000256" key="2">
    <source>
        <dbReference type="ARBA" id="ARBA00009773"/>
    </source>
</evidence>
<dbReference type="Proteomes" id="UP000198226">
    <property type="component" value="Chromosome I"/>
</dbReference>
<protein>
    <submittedName>
        <fullName evidence="10">Predicted PurR-regulated permease PerM</fullName>
    </submittedName>
</protein>
<dbReference type="GO" id="GO:0055085">
    <property type="term" value="P:transmembrane transport"/>
    <property type="evidence" value="ECO:0007669"/>
    <property type="project" value="TreeGrafter"/>
</dbReference>
<evidence type="ECO:0000256" key="8">
    <source>
        <dbReference type="SAM" id="MobiDB-lite"/>
    </source>
</evidence>
<evidence type="ECO:0000256" key="9">
    <source>
        <dbReference type="SAM" id="Phobius"/>
    </source>
</evidence>
<name>A0A1C5KBB7_9ACTN</name>
<feature type="transmembrane region" description="Helical" evidence="9">
    <location>
        <begin position="146"/>
        <end position="166"/>
    </location>
</feature>
<reference evidence="11" key="1">
    <citation type="submission" date="2016-06" db="EMBL/GenBank/DDBJ databases">
        <authorList>
            <person name="Varghese N."/>
            <person name="Submissions Spin"/>
        </authorList>
    </citation>
    <scope>NUCLEOTIDE SEQUENCE [LARGE SCALE GENOMIC DNA]</scope>
    <source>
        <strain evidence="11">DSM 44983</strain>
    </source>
</reference>
<keyword evidence="4" id="KW-1003">Cell membrane</keyword>
<organism evidence="10 11">
    <name type="scientific">Micromonospora rifamycinica</name>
    <dbReference type="NCBI Taxonomy" id="291594"/>
    <lineage>
        <taxon>Bacteria</taxon>
        <taxon>Bacillati</taxon>
        <taxon>Actinomycetota</taxon>
        <taxon>Actinomycetes</taxon>
        <taxon>Micromonosporales</taxon>
        <taxon>Micromonosporaceae</taxon>
        <taxon>Micromonospora</taxon>
    </lineage>
</organism>
<feature type="transmembrane region" description="Helical" evidence="9">
    <location>
        <begin position="172"/>
        <end position="190"/>
    </location>
</feature>
<sequence length="479" mass="50329">MTQQDPARDDVTRDDASRGLPAPRPGPEPASGRPGRSTPPTRPDGGTPTGPADATPTEQGGHTPTRQGGTMTGPMSDTPTGHGDTPAGPAGDAPTRHGGGVTRTAEVGPGDVAVGGDREDHRSAESTALGSGRFGRPGRPLRRSSFLVGFTGALGVLLAYTVFLGIRNADGILVLVVIALFLAVGLNPAVVRLRRWGLPHGLAVTVVVLTLILLIVAGLVALVPPVLTQTGQFIDQLPSYVEELRRNRTVNDLVVRYDVMQRVQELANADTVGRALGGVLGGAQLIFGTIFRVLTVLVLTIYFLAYFDRLRDLGYALVPRSRRQRVSLIGDEILAKVGAYMVGALSIAVLAGASTFVFALVVELPYPFALAVVVAVTDLIPQIGATLGAVIVSLVGFATGLPIGIACAVFFVLYQQVENYLIYPKIMRRSVQVNEVAALLAALLGVALMGVVGALIAIPVVAALQLILREVVLPRQERR</sequence>
<comment type="similarity">
    <text evidence="2">Belongs to the autoinducer-2 exporter (AI-2E) (TC 2.A.86) family.</text>
</comment>
<keyword evidence="3" id="KW-0813">Transport</keyword>
<keyword evidence="6 9" id="KW-1133">Transmembrane helix</keyword>
<evidence type="ECO:0000256" key="5">
    <source>
        <dbReference type="ARBA" id="ARBA00022692"/>
    </source>
</evidence>
<evidence type="ECO:0000256" key="1">
    <source>
        <dbReference type="ARBA" id="ARBA00004651"/>
    </source>
</evidence>
<feature type="compositionally biased region" description="Low complexity" evidence="8">
    <location>
        <begin position="31"/>
        <end position="57"/>
    </location>
</feature>
<feature type="transmembrane region" description="Helical" evidence="9">
    <location>
        <begin position="437"/>
        <end position="468"/>
    </location>
</feature>